<proteinExistence type="predicted"/>
<dbReference type="InterPro" id="IPR012853">
    <property type="entry name" value="CPT"/>
</dbReference>
<feature type="binding site" evidence="2">
    <location>
        <begin position="9"/>
        <end position="16"/>
    </location>
    <ligand>
        <name>ATP</name>
        <dbReference type="ChEBI" id="CHEBI:30616"/>
    </ligand>
</feature>
<dbReference type="Gene3D" id="3.40.50.300">
    <property type="entry name" value="P-loop containing nucleotide triphosphate hydrolases"/>
    <property type="match status" value="1"/>
</dbReference>
<name>A0A1H4N0Y6_9HYPH</name>
<dbReference type="SUPFAM" id="SSF52540">
    <property type="entry name" value="P-loop containing nucleoside triphosphate hydrolases"/>
    <property type="match status" value="1"/>
</dbReference>
<keyword evidence="4" id="KW-1185">Reference proteome</keyword>
<dbReference type="InterPro" id="IPR027417">
    <property type="entry name" value="P-loop_NTPase"/>
</dbReference>
<dbReference type="Pfam" id="PF07931">
    <property type="entry name" value="CPT"/>
    <property type="match status" value="1"/>
</dbReference>
<organism evidence="3 4">
    <name type="scientific">Nitratireductor aquibiodomus</name>
    <dbReference type="NCBI Taxonomy" id="204799"/>
    <lineage>
        <taxon>Bacteria</taxon>
        <taxon>Pseudomonadati</taxon>
        <taxon>Pseudomonadota</taxon>
        <taxon>Alphaproteobacteria</taxon>
        <taxon>Hyphomicrobiales</taxon>
        <taxon>Phyllobacteriaceae</taxon>
        <taxon>Nitratireductor</taxon>
    </lineage>
</organism>
<dbReference type="PIRSF" id="PIRSF007531">
    <property type="entry name" value="CPT"/>
    <property type="match status" value="1"/>
</dbReference>
<dbReference type="GO" id="GO:0016740">
    <property type="term" value="F:transferase activity"/>
    <property type="evidence" value="ECO:0007669"/>
    <property type="project" value="UniProtKB-KW"/>
</dbReference>
<sequence>MTHIIFLHGASSSGKSTLARALQAEIELPFWHISIDHLRDAGVLPTKRFRCGEFDWHASRPAFFEGFHKSLAAYAEAGNNLILEHILDDERWLPGLQSLFSPFDVYFVGVHCPLPVLIEREAARGDRPQGSARRDFETIHLGKTYDLEVQSLDGVSLNTERILNGWRTGRRNSDFSRSAGAA</sequence>
<evidence type="ECO:0000256" key="2">
    <source>
        <dbReference type="PIRSR" id="PIRSR007531-2"/>
    </source>
</evidence>
<evidence type="ECO:0000313" key="4">
    <source>
        <dbReference type="Proteomes" id="UP000199064"/>
    </source>
</evidence>
<dbReference type="AlphaFoldDB" id="A0A1H4N0Y6"/>
<dbReference type="Proteomes" id="UP000199064">
    <property type="component" value="Unassembled WGS sequence"/>
</dbReference>
<dbReference type="GO" id="GO:0005524">
    <property type="term" value="F:ATP binding"/>
    <property type="evidence" value="ECO:0007669"/>
    <property type="project" value="InterPro"/>
</dbReference>
<feature type="active site" evidence="1">
    <location>
        <position position="36"/>
    </location>
</feature>
<dbReference type="RefSeq" id="WP_090329653.1">
    <property type="nucleotide sequence ID" value="NZ_FNSL01000001.1"/>
</dbReference>
<accession>A0A1H4N0Y6</accession>
<reference evidence="4" key="1">
    <citation type="submission" date="2016-10" db="EMBL/GenBank/DDBJ databases">
        <authorList>
            <person name="Varghese N."/>
            <person name="Submissions S."/>
        </authorList>
    </citation>
    <scope>NUCLEOTIDE SEQUENCE [LARGE SCALE GENOMIC DNA]</scope>
    <source>
        <strain evidence="4">ES.061</strain>
    </source>
</reference>
<dbReference type="EMBL" id="FNSL01000001">
    <property type="protein sequence ID" value="SEB88262.1"/>
    <property type="molecule type" value="Genomic_DNA"/>
</dbReference>
<evidence type="ECO:0000313" key="3">
    <source>
        <dbReference type="EMBL" id="SEB88262.1"/>
    </source>
</evidence>
<gene>
    <name evidence="3" type="ORF">SAMN05216452_3539</name>
</gene>
<evidence type="ECO:0000256" key="1">
    <source>
        <dbReference type="PIRSR" id="PIRSR007531-1"/>
    </source>
</evidence>
<protein>
    <submittedName>
        <fullName evidence="3">Chloramphenicol 3-O phosphotransferase</fullName>
    </submittedName>
</protein>
<keyword evidence="3" id="KW-0808">Transferase</keyword>